<dbReference type="InterPro" id="IPR050428">
    <property type="entry name" value="TCS_sensor_his_kinase"/>
</dbReference>
<name>A0ABW0NDJ8_9BURK</name>
<evidence type="ECO:0000259" key="14">
    <source>
        <dbReference type="PROSITE" id="PS50109"/>
    </source>
</evidence>
<evidence type="ECO:0000256" key="7">
    <source>
        <dbReference type="ARBA" id="ARBA00022741"/>
    </source>
</evidence>
<dbReference type="Pfam" id="PF00512">
    <property type="entry name" value="HisKA"/>
    <property type="match status" value="1"/>
</dbReference>
<keyword evidence="7" id="KW-0547">Nucleotide-binding</keyword>
<dbReference type="InterPro" id="IPR003661">
    <property type="entry name" value="HisK_dim/P_dom"/>
</dbReference>
<dbReference type="EMBL" id="JBHSMF010000009">
    <property type="protein sequence ID" value="MFC5498751.1"/>
    <property type="molecule type" value="Genomic_DNA"/>
</dbReference>
<dbReference type="Gene3D" id="1.10.287.130">
    <property type="match status" value="1"/>
</dbReference>
<evidence type="ECO:0000256" key="10">
    <source>
        <dbReference type="ARBA" id="ARBA00022989"/>
    </source>
</evidence>
<keyword evidence="10 13" id="KW-1133">Transmembrane helix</keyword>
<evidence type="ECO:0000256" key="13">
    <source>
        <dbReference type="SAM" id="Phobius"/>
    </source>
</evidence>
<dbReference type="Pfam" id="PF08521">
    <property type="entry name" value="2CSK_N"/>
    <property type="match status" value="1"/>
</dbReference>
<dbReference type="PANTHER" id="PTHR45436:SF14">
    <property type="entry name" value="SENSOR PROTEIN QSEC"/>
    <property type="match status" value="1"/>
</dbReference>
<evidence type="ECO:0000313" key="17">
    <source>
        <dbReference type="Proteomes" id="UP001596037"/>
    </source>
</evidence>
<comment type="catalytic activity">
    <reaction evidence="1">
        <text>ATP + protein L-histidine = ADP + protein N-phospho-L-histidine.</text>
        <dbReference type="EC" id="2.7.13.3"/>
    </reaction>
</comment>
<feature type="transmembrane region" description="Helical" evidence="13">
    <location>
        <begin position="149"/>
        <end position="168"/>
    </location>
</feature>
<keyword evidence="5" id="KW-0808">Transferase</keyword>
<reference evidence="17" key="1">
    <citation type="journal article" date="2019" name="Int. J. Syst. Evol. Microbiol.">
        <title>The Global Catalogue of Microorganisms (GCM) 10K type strain sequencing project: providing services to taxonomists for standard genome sequencing and annotation.</title>
        <authorList>
            <consortium name="The Broad Institute Genomics Platform"/>
            <consortium name="The Broad Institute Genome Sequencing Center for Infectious Disease"/>
            <person name="Wu L."/>
            <person name="Ma J."/>
        </authorList>
    </citation>
    <scope>NUCLEOTIDE SEQUENCE [LARGE SCALE GENOMIC DNA]</scope>
    <source>
        <strain evidence="17">CCUG 57401</strain>
    </source>
</reference>
<evidence type="ECO:0000256" key="9">
    <source>
        <dbReference type="ARBA" id="ARBA00022840"/>
    </source>
</evidence>
<dbReference type="CDD" id="cd00075">
    <property type="entry name" value="HATPase"/>
    <property type="match status" value="1"/>
</dbReference>
<dbReference type="PANTHER" id="PTHR45436">
    <property type="entry name" value="SENSOR HISTIDINE KINASE YKOH"/>
    <property type="match status" value="1"/>
</dbReference>
<evidence type="ECO:0000256" key="1">
    <source>
        <dbReference type="ARBA" id="ARBA00000085"/>
    </source>
</evidence>
<feature type="domain" description="HAMP" evidence="15">
    <location>
        <begin position="169"/>
        <end position="221"/>
    </location>
</feature>
<dbReference type="SUPFAM" id="SSF47384">
    <property type="entry name" value="Homodimeric domain of signal transducing histidine kinase"/>
    <property type="match status" value="1"/>
</dbReference>
<evidence type="ECO:0000256" key="5">
    <source>
        <dbReference type="ARBA" id="ARBA00022679"/>
    </source>
</evidence>
<comment type="caution">
    <text evidence="16">The sequence shown here is derived from an EMBL/GenBank/DDBJ whole genome shotgun (WGS) entry which is preliminary data.</text>
</comment>
<sequence length="445" mass="48328">MSQAAGTRPAPPSLRRRLLWVVLAAIALVSVLQAGTAYRTALAQADALFDEHLQEMARSLRGGLPPGLALSPGDPAYDFMVQIWGPDGAQIFRSPHSQLPAQAVLGFSDGVAGGVRYRVYSLQTPEQTVQIAQDLDARQARARAMALRAVLPIALLAPLLMLIAWWLIDRSLAPVERTRRQVASRTAGDLSPLPDADLPEEMLPLVRELNLLFGRARQAFDTQRSFVADAAHEMRSPLTALKLQAQALRRPQDDASRDAAVARLNDGIDRAIELVGQLLALAREEGERQKPPEAQSVDLQELVRQVVSDVLPQAQARRIDLGLAAGDSEPLQVQGRPEALHTLLRNLLDNAIKYTPDGGQVDISLALRDRSPCLFVEDSGPGLPQAERDRVFDRFYRVPGNHAQGSGLGLAIVKTIADAHGATVTLDSSPRLGGLRCEVRFPRPA</sequence>
<keyword evidence="8" id="KW-0418">Kinase</keyword>
<dbReference type="PROSITE" id="PS50885">
    <property type="entry name" value="HAMP"/>
    <property type="match status" value="1"/>
</dbReference>
<comment type="subcellular location">
    <subcellularLocation>
        <location evidence="2">Membrane</location>
        <topology evidence="2">Multi-pass membrane protein</topology>
    </subcellularLocation>
</comment>
<dbReference type="PROSITE" id="PS50109">
    <property type="entry name" value="HIS_KIN"/>
    <property type="match status" value="1"/>
</dbReference>
<dbReference type="CDD" id="cd00082">
    <property type="entry name" value="HisKA"/>
    <property type="match status" value="1"/>
</dbReference>
<evidence type="ECO:0000256" key="12">
    <source>
        <dbReference type="ARBA" id="ARBA00023136"/>
    </source>
</evidence>
<dbReference type="Pfam" id="PF02518">
    <property type="entry name" value="HATPase_c"/>
    <property type="match status" value="1"/>
</dbReference>
<keyword evidence="6 13" id="KW-0812">Transmembrane</keyword>
<evidence type="ECO:0000256" key="2">
    <source>
        <dbReference type="ARBA" id="ARBA00004141"/>
    </source>
</evidence>
<dbReference type="PRINTS" id="PR00344">
    <property type="entry name" value="BCTRLSENSOR"/>
</dbReference>
<accession>A0ABW0NDJ8</accession>
<dbReference type="GO" id="GO:0005524">
    <property type="term" value="F:ATP binding"/>
    <property type="evidence" value="ECO:0007669"/>
    <property type="project" value="UniProtKB-KW"/>
</dbReference>
<dbReference type="Proteomes" id="UP001596037">
    <property type="component" value="Unassembled WGS sequence"/>
</dbReference>
<keyword evidence="12 13" id="KW-0472">Membrane</keyword>
<dbReference type="SUPFAM" id="SSF55874">
    <property type="entry name" value="ATPase domain of HSP90 chaperone/DNA topoisomerase II/histidine kinase"/>
    <property type="match status" value="1"/>
</dbReference>
<dbReference type="SMART" id="SM00388">
    <property type="entry name" value="HisKA"/>
    <property type="match status" value="1"/>
</dbReference>
<keyword evidence="17" id="KW-1185">Reference proteome</keyword>
<dbReference type="InterPro" id="IPR003660">
    <property type="entry name" value="HAMP_dom"/>
</dbReference>
<evidence type="ECO:0000256" key="8">
    <source>
        <dbReference type="ARBA" id="ARBA00022777"/>
    </source>
</evidence>
<dbReference type="InterPro" id="IPR036890">
    <property type="entry name" value="HATPase_C_sf"/>
</dbReference>
<dbReference type="InterPro" id="IPR004358">
    <property type="entry name" value="Sig_transdc_His_kin-like_C"/>
</dbReference>
<evidence type="ECO:0000256" key="6">
    <source>
        <dbReference type="ARBA" id="ARBA00022692"/>
    </source>
</evidence>
<dbReference type="RefSeq" id="WP_376850832.1">
    <property type="nucleotide sequence ID" value="NZ_JBHSMF010000009.1"/>
</dbReference>
<dbReference type="InterPro" id="IPR036097">
    <property type="entry name" value="HisK_dim/P_sf"/>
</dbReference>
<keyword evidence="4" id="KW-0597">Phosphoprotein</keyword>
<dbReference type="EC" id="2.7.13.3" evidence="3"/>
<evidence type="ECO:0000256" key="3">
    <source>
        <dbReference type="ARBA" id="ARBA00012438"/>
    </source>
</evidence>
<feature type="domain" description="Histidine kinase" evidence="14">
    <location>
        <begin position="229"/>
        <end position="445"/>
    </location>
</feature>
<dbReference type="InterPro" id="IPR013727">
    <property type="entry name" value="2CSK_N"/>
</dbReference>
<keyword evidence="11" id="KW-0902">Two-component regulatory system</keyword>
<dbReference type="SMART" id="SM00387">
    <property type="entry name" value="HATPase_c"/>
    <property type="match status" value="1"/>
</dbReference>
<dbReference type="Gene3D" id="3.30.565.10">
    <property type="entry name" value="Histidine kinase-like ATPase, C-terminal domain"/>
    <property type="match status" value="1"/>
</dbReference>
<evidence type="ECO:0000256" key="11">
    <source>
        <dbReference type="ARBA" id="ARBA00023012"/>
    </source>
</evidence>
<gene>
    <name evidence="16" type="ORF">ACFPOE_14485</name>
</gene>
<keyword evidence="9 16" id="KW-0067">ATP-binding</keyword>
<evidence type="ECO:0000313" key="16">
    <source>
        <dbReference type="EMBL" id="MFC5498751.1"/>
    </source>
</evidence>
<proteinExistence type="predicted"/>
<dbReference type="InterPro" id="IPR003594">
    <property type="entry name" value="HATPase_dom"/>
</dbReference>
<protein>
    <recommendedName>
        <fullName evidence="3">histidine kinase</fullName>
        <ecNumber evidence="3">2.7.13.3</ecNumber>
    </recommendedName>
</protein>
<dbReference type="InterPro" id="IPR005467">
    <property type="entry name" value="His_kinase_dom"/>
</dbReference>
<evidence type="ECO:0000256" key="4">
    <source>
        <dbReference type="ARBA" id="ARBA00022553"/>
    </source>
</evidence>
<organism evidence="16 17">
    <name type="scientific">Caenimonas terrae</name>
    <dbReference type="NCBI Taxonomy" id="696074"/>
    <lineage>
        <taxon>Bacteria</taxon>
        <taxon>Pseudomonadati</taxon>
        <taxon>Pseudomonadota</taxon>
        <taxon>Betaproteobacteria</taxon>
        <taxon>Burkholderiales</taxon>
        <taxon>Comamonadaceae</taxon>
        <taxon>Caenimonas</taxon>
    </lineage>
</organism>
<evidence type="ECO:0000259" key="15">
    <source>
        <dbReference type="PROSITE" id="PS50885"/>
    </source>
</evidence>